<organism evidence="3 4">
    <name type="scientific">Fonsecaea erecta</name>
    <dbReference type="NCBI Taxonomy" id="1367422"/>
    <lineage>
        <taxon>Eukaryota</taxon>
        <taxon>Fungi</taxon>
        <taxon>Dikarya</taxon>
        <taxon>Ascomycota</taxon>
        <taxon>Pezizomycotina</taxon>
        <taxon>Eurotiomycetes</taxon>
        <taxon>Chaetothyriomycetidae</taxon>
        <taxon>Chaetothyriales</taxon>
        <taxon>Herpotrichiellaceae</taxon>
        <taxon>Fonsecaea</taxon>
    </lineage>
</organism>
<reference evidence="3 4" key="1">
    <citation type="submission" date="2016-04" db="EMBL/GenBank/DDBJ databases">
        <title>Draft genome of Fonsecaea erecta CBS 125763.</title>
        <authorList>
            <person name="Weiss V.A."/>
            <person name="Vicente V.A."/>
            <person name="Raittz R.T."/>
            <person name="Moreno L.F."/>
            <person name="De Souza E.M."/>
            <person name="Pedrosa F.O."/>
            <person name="Steffens M.B."/>
            <person name="Faoro H."/>
            <person name="Tadra-Sfeir M.Z."/>
            <person name="Najafzadeh M.J."/>
            <person name="Felipe M.S."/>
            <person name="Teixeira M."/>
            <person name="Sun J."/>
            <person name="Xi L."/>
            <person name="Gomes R."/>
            <person name="De Azevedo C.M."/>
            <person name="Salgado C.G."/>
            <person name="Da Silva M.B."/>
            <person name="Nascimento M.F."/>
            <person name="Queiroz-Telles F."/>
            <person name="Attili D.S."/>
            <person name="Gorbushina A."/>
        </authorList>
    </citation>
    <scope>NUCLEOTIDE SEQUENCE [LARGE SCALE GENOMIC DNA]</scope>
    <source>
        <strain evidence="3 4">CBS 125763</strain>
    </source>
</reference>
<keyword evidence="4" id="KW-1185">Reference proteome</keyword>
<feature type="transmembrane region" description="Helical" evidence="2">
    <location>
        <begin position="725"/>
        <end position="746"/>
    </location>
</feature>
<feature type="transmembrane region" description="Helical" evidence="2">
    <location>
        <begin position="134"/>
        <end position="159"/>
    </location>
</feature>
<dbReference type="STRING" id="1367422.A0A178ZXI3"/>
<keyword evidence="2" id="KW-0812">Transmembrane</keyword>
<keyword evidence="2" id="KW-1133">Transmembrane helix</keyword>
<feature type="region of interest" description="Disordered" evidence="1">
    <location>
        <begin position="800"/>
        <end position="826"/>
    </location>
</feature>
<feature type="transmembrane region" description="Helical" evidence="2">
    <location>
        <begin position="179"/>
        <end position="202"/>
    </location>
</feature>
<dbReference type="OrthoDB" id="4721035at2759"/>
<name>A0A178ZXI3_9EURO</name>
<evidence type="ECO:0000256" key="2">
    <source>
        <dbReference type="SAM" id="Phobius"/>
    </source>
</evidence>
<sequence>MDANVNPTQILGRERVLSQTSSTSRHTDLIADGENQHAPTPEDILSMRLDPASPAYRDPRCLEKRDTQTPRSMSPADNAILEASDQESELKPYLAREDVVELVAATDQEASGTIPSQTSASATDKGILKPTLSWATVPVLVLAMYATVFSGIFLCIALIRPRWGHRIGTTGGLPISSATFISALLSKTVELAFVTVFVAVLGQILTRRAFLHFGDLGGISIAEMSMRTWIMQPGTLITNWQGVRYAGKTLLGGVVFAAVIAATLYTTAAEALVAPKLKLGPVERKLLFGKVMATYANIQYFDSLCLSAVTDIYEGPDGLEQVPCGVDGDLECQYNYTCVLTTYNAESLNNYRMFAANWSTWGQSNHQQTASYENRPIPITTMYDRTNTTIMGQFITPGRENITADSERHGRLVQNLTIAMPHLNVLNAVQDARNHIIQPADLVGSEYLIEASVPAPTLNVVCVGLSRSEVLPLVVNMSDVPADQQATFVNPNPTAVDEIFSWANAFENNDNPPTLPRPYFPRIPNEFDTVSYVPPIYGPPAVYILVTPPRFTVTNDHVVCSIQSAQYWNCTTSYRAALGAGDLSVYCDADSRNTIPYGASAPNAGPYQPEQDWKDVGADWLTAIGLADGAKVNSNLTTLARIVNQFSPRFVAGEPTYLPSNRPSIAEALGVLAMGTLARMSINSPFLNFWNYSIAILEEPQYQNFHARHTFVDYSSSASQPWQNLFYVVLFLVFVLSAASTAYLYLTMHSGIVTDYTEPQALFAVAINSPPSAVMAGTSVGGPRGEVLGKKWLIEMHESEARRGGDDGDEASSSPSAHADQVSNHADRQGCPHLFLRCKEAEEGGQGEDRDGEEVEKEQEEEEVLPRKRRFGTLPLRTSWTSIASGWHHPPGTARLPKASTVAEQYRRLARVE</sequence>
<evidence type="ECO:0000313" key="4">
    <source>
        <dbReference type="Proteomes" id="UP000078343"/>
    </source>
</evidence>
<feature type="region of interest" description="Disordered" evidence="1">
    <location>
        <begin position="1"/>
        <end position="78"/>
    </location>
</feature>
<feature type="compositionally biased region" description="Basic and acidic residues" evidence="1">
    <location>
        <begin position="57"/>
        <end position="68"/>
    </location>
</feature>
<evidence type="ECO:0000256" key="1">
    <source>
        <dbReference type="SAM" id="MobiDB-lite"/>
    </source>
</evidence>
<protein>
    <submittedName>
        <fullName evidence="3">Uncharacterized protein</fullName>
    </submittedName>
</protein>
<dbReference type="Proteomes" id="UP000078343">
    <property type="component" value="Unassembled WGS sequence"/>
</dbReference>
<proteinExistence type="predicted"/>
<feature type="transmembrane region" description="Helical" evidence="2">
    <location>
        <begin position="250"/>
        <end position="274"/>
    </location>
</feature>
<dbReference type="AlphaFoldDB" id="A0A178ZXI3"/>
<gene>
    <name evidence="3" type="ORF">AYL99_02932</name>
</gene>
<comment type="caution">
    <text evidence="3">The sequence shown here is derived from an EMBL/GenBank/DDBJ whole genome shotgun (WGS) entry which is preliminary data.</text>
</comment>
<accession>A0A178ZXI3</accession>
<feature type="region of interest" description="Disordered" evidence="1">
    <location>
        <begin position="842"/>
        <end position="871"/>
    </location>
</feature>
<feature type="compositionally biased region" description="Polar residues" evidence="1">
    <location>
        <begin position="811"/>
        <end position="824"/>
    </location>
</feature>
<dbReference type="EMBL" id="LVYI01000002">
    <property type="protein sequence ID" value="OAP63705.1"/>
    <property type="molecule type" value="Genomic_DNA"/>
</dbReference>
<feature type="compositionally biased region" description="Acidic residues" evidence="1">
    <location>
        <begin position="843"/>
        <end position="863"/>
    </location>
</feature>
<dbReference type="GeneID" id="30007102"/>
<dbReference type="RefSeq" id="XP_018697072.1">
    <property type="nucleotide sequence ID" value="XM_018834448.1"/>
</dbReference>
<keyword evidence="2" id="KW-0472">Membrane</keyword>
<evidence type="ECO:0000313" key="3">
    <source>
        <dbReference type="EMBL" id="OAP63705.1"/>
    </source>
</evidence>